<gene>
    <name evidence="1" type="ORF">A2W41_01710</name>
</gene>
<organism evidence="1 2">
    <name type="scientific">Candidatus Ryanbacteria bacterium RIFCSPHIGHO2_01_45_13</name>
    <dbReference type="NCBI Taxonomy" id="1802112"/>
    <lineage>
        <taxon>Bacteria</taxon>
        <taxon>Candidatus Ryaniibacteriota</taxon>
    </lineage>
</organism>
<name>A0A1G2FVG8_9BACT</name>
<dbReference type="EMBL" id="MHNI01000021">
    <property type="protein sequence ID" value="OGZ42069.1"/>
    <property type="molecule type" value="Genomic_DNA"/>
</dbReference>
<proteinExistence type="predicted"/>
<protein>
    <submittedName>
        <fullName evidence="1">Uncharacterized protein</fullName>
    </submittedName>
</protein>
<evidence type="ECO:0000313" key="1">
    <source>
        <dbReference type="EMBL" id="OGZ42069.1"/>
    </source>
</evidence>
<dbReference type="Proteomes" id="UP000176700">
    <property type="component" value="Unassembled WGS sequence"/>
</dbReference>
<dbReference type="AlphaFoldDB" id="A0A1G2FVG8"/>
<evidence type="ECO:0000313" key="2">
    <source>
        <dbReference type="Proteomes" id="UP000176700"/>
    </source>
</evidence>
<sequence length="100" mass="11989">MGQEVIDFRADLPNWCYKHQKEKEKEDNFCPECGMEELRQLRSLGDRKKSGKKRKRERKGKYDIDYNVIARALKTGVIKNRRVTYKQRILFKNLIKGKAR</sequence>
<comment type="caution">
    <text evidence="1">The sequence shown here is derived from an EMBL/GenBank/DDBJ whole genome shotgun (WGS) entry which is preliminary data.</text>
</comment>
<accession>A0A1G2FVG8</accession>
<reference evidence="1 2" key="1">
    <citation type="journal article" date="2016" name="Nat. Commun.">
        <title>Thousands of microbial genomes shed light on interconnected biogeochemical processes in an aquifer system.</title>
        <authorList>
            <person name="Anantharaman K."/>
            <person name="Brown C.T."/>
            <person name="Hug L.A."/>
            <person name="Sharon I."/>
            <person name="Castelle C.J."/>
            <person name="Probst A.J."/>
            <person name="Thomas B.C."/>
            <person name="Singh A."/>
            <person name="Wilkins M.J."/>
            <person name="Karaoz U."/>
            <person name="Brodie E.L."/>
            <person name="Williams K.H."/>
            <person name="Hubbard S.S."/>
            <person name="Banfield J.F."/>
        </authorList>
    </citation>
    <scope>NUCLEOTIDE SEQUENCE [LARGE SCALE GENOMIC DNA]</scope>
</reference>